<evidence type="ECO:0000313" key="3">
    <source>
        <dbReference type="Proteomes" id="UP000800094"/>
    </source>
</evidence>
<feature type="compositionally biased region" description="Basic residues" evidence="1">
    <location>
        <begin position="18"/>
        <end position="27"/>
    </location>
</feature>
<sequence>MSSTSPQPNDGFIPFKTKASKKPHRRLEKAQADRAIPALKTGSIPNLKTLDPDSIKQLLSGPRVTVYCDGKIARSAAPKRALIAAIPRANAFFTVNPLAPAIHFAGVDRETGSEILRALERDLGRGEHSVALPFAKSFTHGVLLYQAALALGLTASADPVRRYLYATVSKRLLEYTELDTALLRIGPEDGVFGHIANVLAHRRYKKMIPDPEDFAVYLDGWSVLKERMAGIDRVNSAVRKERRKEFFRRQGKGEKAGEKKAQKTVVVGRRC</sequence>
<protein>
    <submittedName>
        <fullName evidence="2">Uncharacterized protein</fullName>
    </submittedName>
</protein>
<organism evidence="2 3">
    <name type="scientific">Trematosphaeria pertusa</name>
    <dbReference type="NCBI Taxonomy" id="390896"/>
    <lineage>
        <taxon>Eukaryota</taxon>
        <taxon>Fungi</taxon>
        <taxon>Dikarya</taxon>
        <taxon>Ascomycota</taxon>
        <taxon>Pezizomycotina</taxon>
        <taxon>Dothideomycetes</taxon>
        <taxon>Pleosporomycetidae</taxon>
        <taxon>Pleosporales</taxon>
        <taxon>Massarineae</taxon>
        <taxon>Trematosphaeriaceae</taxon>
        <taxon>Trematosphaeria</taxon>
    </lineage>
</organism>
<dbReference type="GeneID" id="54579699"/>
<gene>
    <name evidence="2" type="ORF">BU26DRAFT_498882</name>
</gene>
<feature type="region of interest" description="Disordered" evidence="1">
    <location>
        <begin position="1"/>
        <end position="31"/>
    </location>
</feature>
<keyword evidence="3" id="KW-1185">Reference proteome</keyword>
<dbReference type="EMBL" id="ML987189">
    <property type="protein sequence ID" value="KAF2256170.1"/>
    <property type="molecule type" value="Genomic_DNA"/>
</dbReference>
<accession>A0A6A6J2N5</accession>
<name>A0A6A6J2N5_9PLEO</name>
<reference evidence="2" key="1">
    <citation type="journal article" date="2020" name="Stud. Mycol.">
        <title>101 Dothideomycetes genomes: a test case for predicting lifestyles and emergence of pathogens.</title>
        <authorList>
            <person name="Haridas S."/>
            <person name="Albert R."/>
            <person name="Binder M."/>
            <person name="Bloem J."/>
            <person name="Labutti K."/>
            <person name="Salamov A."/>
            <person name="Andreopoulos B."/>
            <person name="Baker S."/>
            <person name="Barry K."/>
            <person name="Bills G."/>
            <person name="Bluhm B."/>
            <person name="Cannon C."/>
            <person name="Castanera R."/>
            <person name="Culley D."/>
            <person name="Daum C."/>
            <person name="Ezra D."/>
            <person name="Gonzalez J."/>
            <person name="Henrissat B."/>
            <person name="Kuo A."/>
            <person name="Liang C."/>
            <person name="Lipzen A."/>
            <person name="Lutzoni F."/>
            <person name="Magnuson J."/>
            <person name="Mondo S."/>
            <person name="Nolan M."/>
            <person name="Ohm R."/>
            <person name="Pangilinan J."/>
            <person name="Park H.-J."/>
            <person name="Ramirez L."/>
            <person name="Alfaro M."/>
            <person name="Sun H."/>
            <person name="Tritt A."/>
            <person name="Yoshinaga Y."/>
            <person name="Zwiers L.-H."/>
            <person name="Turgeon B."/>
            <person name="Goodwin S."/>
            <person name="Spatafora J."/>
            <person name="Crous P."/>
            <person name="Grigoriev I."/>
        </authorList>
    </citation>
    <scope>NUCLEOTIDE SEQUENCE</scope>
    <source>
        <strain evidence="2">CBS 122368</strain>
    </source>
</reference>
<proteinExistence type="predicted"/>
<dbReference type="OrthoDB" id="3801338at2759"/>
<dbReference type="Proteomes" id="UP000800094">
    <property type="component" value="Unassembled WGS sequence"/>
</dbReference>
<evidence type="ECO:0000313" key="2">
    <source>
        <dbReference type="EMBL" id="KAF2256170.1"/>
    </source>
</evidence>
<evidence type="ECO:0000256" key="1">
    <source>
        <dbReference type="SAM" id="MobiDB-lite"/>
    </source>
</evidence>
<dbReference type="RefSeq" id="XP_033691174.1">
    <property type="nucleotide sequence ID" value="XM_033826369.1"/>
</dbReference>
<dbReference type="AlphaFoldDB" id="A0A6A6J2N5"/>